<accession>A0A7L5ECP7</accession>
<dbReference type="RefSeq" id="WP_169610938.1">
    <property type="nucleotide sequence ID" value="NZ_CP051682.1"/>
</dbReference>
<evidence type="ECO:0000313" key="1">
    <source>
        <dbReference type="EMBL" id="QJD98196.1"/>
    </source>
</evidence>
<organism evidence="1 2">
    <name type="scientific">Mucilaginibacter robiniae</name>
    <dbReference type="NCBI Taxonomy" id="2728022"/>
    <lineage>
        <taxon>Bacteria</taxon>
        <taxon>Pseudomonadati</taxon>
        <taxon>Bacteroidota</taxon>
        <taxon>Sphingobacteriia</taxon>
        <taxon>Sphingobacteriales</taxon>
        <taxon>Sphingobacteriaceae</taxon>
        <taxon>Mucilaginibacter</taxon>
    </lineage>
</organism>
<keyword evidence="2" id="KW-1185">Reference proteome</keyword>
<name>A0A7L5ECP7_9SPHI</name>
<protein>
    <submittedName>
        <fullName evidence="1">Uncharacterized protein</fullName>
    </submittedName>
</protein>
<dbReference type="KEGG" id="mrob:HH214_21105"/>
<reference evidence="1 2" key="1">
    <citation type="submission" date="2020-04" db="EMBL/GenBank/DDBJ databases">
        <title>Genome sequencing of novel species.</title>
        <authorList>
            <person name="Heo J."/>
            <person name="Kim S.-J."/>
            <person name="Kim J.-S."/>
            <person name="Hong S.-B."/>
            <person name="Kwon S.-W."/>
        </authorList>
    </citation>
    <scope>NUCLEOTIDE SEQUENCE [LARGE SCALE GENOMIC DNA]</scope>
    <source>
        <strain evidence="1 2">F39-2</strain>
    </source>
</reference>
<gene>
    <name evidence="1" type="ORF">HH214_21105</name>
</gene>
<sequence length="117" mass="13517">MKIRIRSNSLRFRLTRSEVEQFAREGMYKEKTPIGEEALTYVLQRSMEPEMKATLHNNIITLSVPEQLADDWTSTDRVGFDCSEGPLYLLVEKDFTCLENVAEDQSDNYPNPLANKQ</sequence>
<dbReference type="AlphaFoldDB" id="A0A7L5ECP7"/>
<proteinExistence type="predicted"/>
<dbReference type="Pfam" id="PF22668">
    <property type="entry name" value="DUF7009"/>
    <property type="match status" value="1"/>
</dbReference>
<dbReference type="Proteomes" id="UP000503278">
    <property type="component" value="Chromosome"/>
</dbReference>
<dbReference type="InterPro" id="IPR053825">
    <property type="entry name" value="DUF7009"/>
</dbReference>
<dbReference type="EMBL" id="CP051682">
    <property type="protein sequence ID" value="QJD98196.1"/>
    <property type="molecule type" value="Genomic_DNA"/>
</dbReference>
<evidence type="ECO:0000313" key="2">
    <source>
        <dbReference type="Proteomes" id="UP000503278"/>
    </source>
</evidence>